<dbReference type="SUPFAM" id="SSF57184">
    <property type="entry name" value="Growth factor receptor domain"/>
    <property type="match status" value="1"/>
</dbReference>
<gene>
    <name evidence="3" type="ORF">CGI_10026978</name>
</gene>
<feature type="compositionally biased region" description="Acidic residues" evidence="2">
    <location>
        <begin position="134"/>
        <end position="152"/>
    </location>
</feature>
<evidence type="ECO:0000256" key="1">
    <source>
        <dbReference type="SAM" id="Coils"/>
    </source>
</evidence>
<dbReference type="Pfam" id="PF00179">
    <property type="entry name" value="UQ_con"/>
    <property type="match status" value="1"/>
</dbReference>
<accession>K1R8K3</accession>
<dbReference type="SMART" id="SM00212">
    <property type="entry name" value="UBCc"/>
    <property type="match status" value="1"/>
</dbReference>
<dbReference type="InterPro" id="IPR001841">
    <property type="entry name" value="Znf_RING"/>
</dbReference>
<dbReference type="EMBL" id="JH816287">
    <property type="protein sequence ID" value="EKC39969.1"/>
    <property type="molecule type" value="Genomic_DNA"/>
</dbReference>
<proteinExistence type="predicted"/>
<dbReference type="PROSITE" id="PS00518">
    <property type="entry name" value="ZF_RING_1"/>
    <property type="match status" value="1"/>
</dbReference>
<dbReference type="InterPro" id="IPR013083">
    <property type="entry name" value="Znf_RING/FYVE/PHD"/>
</dbReference>
<dbReference type="PROSITE" id="PS50127">
    <property type="entry name" value="UBC_2"/>
    <property type="match status" value="1"/>
</dbReference>
<dbReference type="SMART" id="SM00184">
    <property type="entry name" value="RING"/>
    <property type="match status" value="1"/>
</dbReference>
<protein>
    <submittedName>
        <fullName evidence="3">Ubiquitin-conjugating enzyme E2 Q2</fullName>
    </submittedName>
</protein>
<dbReference type="Pfam" id="PF00097">
    <property type="entry name" value="zf-C3HC4"/>
    <property type="match status" value="1"/>
</dbReference>
<keyword evidence="1" id="KW-0175">Coiled coil</keyword>
<dbReference type="AlphaFoldDB" id="K1R8K3"/>
<evidence type="ECO:0000313" key="3">
    <source>
        <dbReference type="EMBL" id="EKC39969.1"/>
    </source>
</evidence>
<dbReference type="InterPro" id="IPR009030">
    <property type="entry name" value="Growth_fac_rcpt_cys_sf"/>
</dbReference>
<feature type="coiled-coil region" evidence="1">
    <location>
        <begin position="513"/>
        <end position="540"/>
    </location>
</feature>
<dbReference type="InterPro" id="IPR017907">
    <property type="entry name" value="Znf_RING_CS"/>
</dbReference>
<organism evidence="3">
    <name type="scientific">Magallana gigas</name>
    <name type="common">Pacific oyster</name>
    <name type="synonym">Crassostrea gigas</name>
    <dbReference type="NCBI Taxonomy" id="29159"/>
    <lineage>
        <taxon>Eukaryota</taxon>
        <taxon>Metazoa</taxon>
        <taxon>Spiralia</taxon>
        <taxon>Lophotrochozoa</taxon>
        <taxon>Mollusca</taxon>
        <taxon>Bivalvia</taxon>
        <taxon>Autobranchia</taxon>
        <taxon>Pteriomorphia</taxon>
        <taxon>Ostreida</taxon>
        <taxon>Ostreoidea</taxon>
        <taxon>Ostreidae</taxon>
        <taxon>Magallana</taxon>
    </lineage>
</organism>
<dbReference type="GO" id="GO:0051865">
    <property type="term" value="P:protein autoubiquitination"/>
    <property type="evidence" value="ECO:0007669"/>
    <property type="project" value="TreeGrafter"/>
</dbReference>
<reference evidence="3" key="1">
    <citation type="journal article" date="2012" name="Nature">
        <title>The oyster genome reveals stress adaptation and complexity of shell formation.</title>
        <authorList>
            <person name="Zhang G."/>
            <person name="Fang X."/>
            <person name="Guo X."/>
            <person name="Li L."/>
            <person name="Luo R."/>
            <person name="Xu F."/>
            <person name="Yang P."/>
            <person name="Zhang L."/>
            <person name="Wang X."/>
            <person name="Qi H."/>
            <person name="Xiong Z."/>
            <person name="Que H."/>
            <person name="Xie Y."/>
            <person name="Holland P.W."/>
            <person name="Paps J."/>
            <person name="Zhu Y."/>
            <person name="Wu F."/>
            <person name="Chen Y."/>
            <person name="Wang J."/>
            <person name="Peng C."/>
            <person name="Meng J."/>
            <person name="Yang L."/>
            <person name="Liu J."/>
            <person name="Wen B."/>
            <person name="Zhang N."/>
            <person name="Huang Z."/>
            <person name="Zhu Q."/>
            <person name="Feng Y."/>
            <person name="Mount A."/>
            <person name="Hedgecock D."/>
            <person name="Xu Z."/>
            <person name="Liu Y."/>
            <person name="Domazet-Loso T."/>
            <person name="Du Y."/>
            <person name="Sun X."/>
            <person name="Zhang S."/>
            <person name="Liu B."/>
            <person name="Cheng P."/>
            <person name="Jiang X."/>
            <person name="Li J."/>
            <person name="Fan D."/>
            <person name="Wang W."/>
            <person name="Fu W."/>
            <person name="Wang T."/>
            <person name="Wang B."/>
            <person name="Zhang J."/>
            <person name="Peng Z."/>
            <person name="Li Y."/>
            <person name="Li N."/>
            <person name="Wang J."/>
            <person name="Chen M."/>
            <person name="He Y."/>
            <person name="Tan F."/>
            <person name="Song X."/>
            <person name="Zheng Q."/>
            <person name="Huang R."/>
            <person name="Yang H."/>
            <person name="Du X."/>
            <person name="Chen L."/>
            <person name="Yang M."/>
            <person name="Gaffney P.M."/>
            <person name="Wang S."/>
            <person name="Luo L."/>
            <person name="She Z."/>
            <person name="Ming Y."/>
            <person name="Huang W."/>
            <person name="Zhang S."/>
            <person name="Huang B."/>
            <person name="Zhang Y."/>
            <person name="Qu T."/>
            <person name="Ni P."/>
            <person name="Miao G."/>
            <person name="Wang J."/>
            <person name="Wang Q."/>
            <person name="Steinberg C.E."/>
            <person name="Wang H."/>
            <person name="Li N."/>
            <person name="Qian L."/>
            <person name="Zhang G."/>
            <person name="Li Y."/>
            <person name="Yang H."/>
            <person name="Liu X."/>
            <person name="Wang J."/>
            <person name="Yin Y."/>
            <person name="Wang J."/>
        </authorList>
    </citation>
    <scope>NUCLEOTIDE SEQUENCE [LARGE SCALE GENOMIC DNA]</scope>
    <source>
        <strain evidence="3">05x7-T-G4-1.051#20</strain>
    </source>
</reference>
<dbReference type="InterPro" id="IPR018957">
    <property type="entry name" value="Znf_C3HC4_RING-type"/>
</dbReference>
<sequence>MACLANLKQDIKFLESVFPKDHKVFQILSASVDELTCRFVSRDGRKYDVHANIMETYPQSAPIWFSEDDDTIVSNVISRLSEAPPDKNNILHQVRILVTELCDLFDMSATDSINQLDKFLRDRGLMMQLRKESSDEEEEEDEDHYDMEEDLSTSEQKMKDVEGIDTEQVLVLERVDSDSSLHQDLQQYKKEHGKDHILLNFTFKDNFPFEPPFVRVVNPVLNGGYVLHGGAICMELLTRQGWSSAYGMESVILQISATLVKGKARIQFSASKNQYSLARAQQSFKSLVHIHEKNGNQREKILAVTGSGLVKRALVVWGKQCTNKCLTCSAFGGTFKYEHEYTSVPFEAFIINKLEDYLQCSICMNSLSSTTVTSCGHRYCFTCIKEWVDRKHTCPCCNARLEQSSLIKDHQFDSLIATITCEREREEEKYFESLINSVSHEETSNLPLSPVEKVLQSHLKRSLAAHEKYLQNLRAEFHRKMVTLDREHCKAISDLQIKNLSQEDLTQQTSDLNNTLIDQKKSLQEELETCTRLIADAFDKHLQSHIPPLEVLPMKVSINVLDKSIHLSDLLLAPADVAVTRIKLAVEEAMKAKGNPVVSWGDDIHFILFGPFAKSNPFEKQQMIREILYNGLEYPDVHVLSPDCRPVLQLGMKPNSEIVIHGSLRCESDLPKRCFVQTFKKDKKETVDYFYCKQCSFKWICRPCMDVCHKGHDVVPYIMNHVPEWACCYCPRKKKCVL</sequence>
<evidence type="ECO:0000256" key="2">
    <source>
        <dbReference type="SAM" id="MobiDB-lite"/>
    </source>
</evidence>
<dbReference type="InParanoid" id="K1R8K3"/>
<dbReference type="CDD" id="cd23802">
    <property type="entry name" value="UBCc_UBE2Q"/>
    <property type="match status" value="1"/>
</dbReference>
<dbReference type="SUPFAM" id="SSF57850">
    <property type="entry name" value="RING/U-box"/>
    <property type="match status" value="1"/>
</dbReference>
<dbReference type="GO" id="GO:0004842">
    <property type="term" value="F:ubiquitin-protein transferase activity"/>
    <property type="evidence" value="ECO:0007669"/>
    <property type="project" value="TreeGrafter"/>
</dbReference>
<dbReference type="HOGENOM" id="CLU_376105_0_0_1"/>
<dbReference type="InterPro" id="IPR016135">
    <property type="entry name" value="UBQ-conjugating_enzyme/RWD"/>
</dbReference>
<dbReference type="PANTHER" id="PTHR12109:SF3">
    <property type="entry name" value="RING FINGER PROTEIN 141"/>
    <property type="match status" value="1"/>
</dbReference>
<dbReference type="PROSITE" id="PS50089">
    <property type="entry name" value="ZF_RING_2"/>
    <property type="match status" value="1"/>
</dbReference>
<dbReference type="GO" id="GO:0046872">
    <property type="term" value="F:metal ion binding"/>
    <property type="evidence" value="ECO:0007669"/>
    <property type="project" value="InterPro"/>
</dbReference>
<dbReference type="InterPro" id="IPR000608">
    <property type="entry name" value="UBC"/>
</dbReference>
<name>K1R8K3_MAGGI</name>
<dbReference type="PANTHER" id="PTHR12109">
    <property type="entry name" value="RING FINGER PROTEIN 141-RELATED"/>
    <property type="match status" value="1"/>
</dbReference>
<dbReference type="Gene3D" id="3.30.40.10">
    <property type="entry name" value="Zinc/RING finger domain, C3HC4 (zinc finger)"/>
    <property type="match status" value="1"/>
</dbReference>
<feature type="region of interest" description="Disordered" evidence="2">
    <location>
        <begin position="130"/>
        <end position="156"/>
    </location>
</feature>
<dbReference type="InterPro" id="IPR047126">
    <property type="entry name" value="RNF141-like"/>
</dbReference>
<dbReference type="Gene3D" id="3.10.110.10">
    <property type="entry name" value="Ubiquitin Conjugating Enzyme"/>
    <property type="match status" value="1"/>
</dbReference>
<dbReference type="SUPFAM" id="SSF54495">
    <property type="entry name" value="UBC-like"/>
    <property type="match status" value="1"/>
</dbReference>